<sequence>MFIFTEFKTGKDIVKLTLPEVEHAKDLYEIVDKYRSYISRWLPGVDETNSLEDELNFIKFAREETASYKALFLTILLNDRAIGMVDLHNISEKNHRAEIGYWISKDFQGYGIMTESVKRLVEISFNELNIHKFIIMAETENLKSCAVAKRLDFEHEATLKEYLVYGDEFKDVYVYSKIVNG</sequence>
<gene>
    <name evidence="2" type="ORF">KF282_1753</name>
</gene>
<proteinExistence type="predicted"/>
<evidence type="ECO:0000313" key="3">
    <source>
        <dbReference type="Proteomes" id="UP000053058"/>
    </source>
</evidence>
<dbReference type="EMBL" id="LKLN01000071">
    <property type="protein sequence ID" value="KSU03670.1"/>
    <property type="molecule type" value="Genomic_DNA"/>
</dbReference>
<dbReference type="PANTHER" id="PTHR43441">
    <property type="entry name" value="RIBOSOMAL-PROTEIN-SERINE ACETYLTRANSFERASE"/>
    <property type="match status" value="1"/>
</dbReference>
<reference evidence="3" key="1">
    <citation type="submission" date="2015-10" db="EMBL/GenBank/DDBJ databases">
        <title>Draft Genome Sequences of 11 Lactococcus lactis subspecies cremoris strains.</title>
        <authorList>
            <person name="Wels M."/>
            <person name="Backus L."/>
            <person name="Boekhorst J."/>
            <person name="Dijkstra A."/>
            <person name="Beerthuizen M."/>
            <person name="Kelly W."/>
            <person name="Siezen R."/>
            <person name="Bachmann H."/>
            <person name="Van Hijum S."/>
        </authorList>
    </citation>
    <scope>NUCLEOTIDE SEQUENCE [LARGE SCALE GENOMIC DNA]</scope>
    <source>
        <strain evidence="3">KF282</strain>
    </source>
</reference>
<dbReference type="SUPFAM" id="SSF55729">
    <property type="entry name" value="Acyl-CoA N-acyltransferases (Nat)"/>
    <property type="match status" value="1"/>
</dbReference>
<dbReference type="PROSITE" id="PS51186">
    <property type="entry name" value="GNAT"/>
    <property type="match status" value="1"/>
</dbReference>
<name>A0A0V8CQM6_LACLL</name>
<dbReference type="GO" id="GO:1990189">
    <property type="term" value="F:protein N-terminal-serine acetyltransferase activity"/>
    <property type="evidence" value="ECO:0007669"/>
    <property type="project" value="TreeGrafter"/>
</dbReference>
<dbReference type="InterPro" id="IPR051908">
    <property type="entry name" value="Ribosomal_N-acetyltransferase"/>
</dbReference>
<keyword evidence="2" id="KW-0808">Transferase</keyword>
<dbReference type="Pfam" id="PF13302">
    <property type="entry name" value="Acetyltransf_3"/>
    <property type="match status" value="1"/>
</dbReference>
<dbReference type="AlphaFoldDB" id="A0A0V8CQM6"/>
<protein>
    <submittedName>
        <fullName evidence="2">Ribosomal-protein-L7p-serine acetyltransferase</fullName>
    </submittedName>
</protein>
<comment type="caution">
    <text evidence="2">The sequence shown here is derived from an EMBL/GenBank/DDBJ whole genome shotgun (WGS) entry which is preliminary data.</text>
</comment>
<dbReference type="PATRIC" id="fig|1360.104.peg.771"/>
<dbReference type="GO" id="GO:0005737">
    <property type="term" value="C:cytoplasm"/>
    <property type="evidence" value="ECO:0007669"/>
    <property type="project" value="TreeGrafter"/>
</dbReference>
<dbReference type="InterPro" id="IPR000182">
    <property type="entry name" value="GNAT_dom"/>
</dbReference>
<dbReference type="GO" id="GO:0008999">
    <property type="term" value="F:protein-N-terminal-alanine acetyltransferase activity"/>
    <property type="evidence" value="ECO:0007669"/>
    <property type="project" value="TreeGrafter"/>
</dbReference>
<dbReference type="InterPro" id="IPR016181">
    <property type="entry name" value="Acyl_CoA_acyltransferase"/>
</dbReference>
<dbReference type="Gene3D" id="3.40.630.30">
    <property type="match status" value="1"/>
</dbReference>
<evidence type="ECO:0000313" key="2">
    <source>
        <dbReference type="EMBL" id="KSU03670.1"/>
    </source>
</evidence>
<organism evidence="2 3">
    <name type="scientific">Lactococcus lactis subsp. lactis</name>
    <name type="common">Streptococcus lactis</name>
    <dbReference type="NCBI Taxonomy" id="1360"/>
    <lineage>
        <taxon>Bacteria</taxon>
        <taxon>Bacillati</taxon>
        <taxon>Bacillota</taxon>
        <taxon>Bacilli</taxon>
        <taxon>Lactobacillales</taxon>
        <taxon>Streptococcaceae</taxon>
        <taxon>Lactococcus</taxon>
    </lineage>
</organism>
<evidence type="ECO:0000259" key="1">
    <source>
        <dbReference type="PROSITE" id="PS51186"/>
    </source>
</evidence>
<dbReference type="Proteomes" id="UP000053058">
    <property type="component" value="Unassembled WGS sequence"/>
</dbReference>
<accession>A0A0V8CQM6</accession>
<dbReference type="PANTHER" id="PTHR43441:SF11">
    <property type="entry name" value="RIBOSOMAL-PROTEIN-SERINE ACETYLTRANSFERASE"/>
    <property type="match status" value="1"/>
</dbReference>
<feature type="domain" description="N-acetyltransferase" evidence="1">
    <location>
        <begin position="28"/>
        <end position="180"/>
    </location>
</feature>
<dbReference type="RefSeq" id="WP_017865215.1">
    <property type="nucleotide sequence ID" value="NZ_CP024954.1"/>
</dbReference>